<dbReference type="InterPro" id="IPR001031">
    <property type="entry name" value="Thioesterase"/>
</dbReference>
<evidence type="ECO:0000313" key="5">
    <source>
        <dbReference type="EMBL" id="CAB4847700.1"/>
    </source>
</evidence>
<dbReference type="SUPFAM" id="SSF56801">
    <property type="entry name" value="Acetyl-CoA synthetase-like"/>
    <property type="match status" value="1"/>
</dbReference>
<dbReference type="InterPro" id="IPR036736">
    <property type="entry name" value="ACP-like_sf"/>
</dbReference>
<dbReference type="Pfam" id="PF00975">
    <property type="entry name" value="Thioesterase"/>
    <property type="match status" value="1"/>
</dbReference>
<dbReference type="PROSITE" id="PS00455">
    <property type="entry name" value="AMP_BINDING"/>
    <property type="match status" value="1"/>
</dbReference>
<dbReference type="Pfam" id="PF00550">
    <property type="entry name" value="PP-binding"/>
    <property type="match status" value="1"/>
</dbReference>
<dbReference type="InterPro" id="IPR042099">
    <property type="entry name" value="ANL_N_sf"/>
</dbReference>
<dbReference type="Pfam" id="PF00501">
    <property type="entry name" value="AMP-binding"/>
    <property type="match status" value="1"/>
</dbReference>
<dbReference type="GO" id="GO:0031177">
    <property type="term" value="F:phosphopantetheine binding"/>
    <property type="evidence" value="ECO:0007669"/>
    <property type="project" value="TreeGrafter"/>
</dbReference>
<dbReference type="InterPro" id="IPR020845">
    <property type="entry name" value="AMP-binding_CS"/>
</dbReference>
<sequence>MPIMLELARLASEHPDTPAVGDLNQQFTYGETLVRVRALASVLAQRPDAGHTVVFVAQRAEAVIALLASLWAGRGVVPLDSSEPTERLETLVRRARPALIIDAAGTGVSSFAGVPVVDATRPHSGNTEPLPAHDDDPGVILFTSGSTGAPKSVVRSVHDLNKCLVDPPLFGTGSTGMCVPLHFAGGFTAAVHGVVTDRPITMIDVRSISLPDLATRVRALDLTRLMFTPSLARTLARTLAGRARFETVTDVYLMGEALEWADVPTLRTMAAPSATITIPMGASEAVNALFMMTITPDMPLGSGRVPLGVPTVPSRVHLEPIDDGAGLAQLIGREGVVAGYWDNTDQQEARFGIDEHGVRFWNSGDLVELGDDGEYYHRGRIDDTMKVNGRLVEPSEVEAALTDIADIVHAVVLPHALPSGRTLLVAHIEAPPATDLAAIRRTLRHRLPEYLVPAHVVRHDELPLNTRGKIDRAAIATMPLPRVGETTRTTVIDPLVQAVQGTLASILELPDIGLDDDIWDLGCDSFAAVEITSALVADHPSDIDPNSLLTARTVRQICELLHGSHHHERSHVVTMNAGGARTPIFLVAGAGSPALTYRPLANALREDQPLVIYEQYGLHQHVEPDTSIAEIAERNLRHLREHHPTGRCDLVAYSWGGFVAHHMASRLLAEGREVRMIGLEPSAPSPTPSVLRKIAGRARAVLAMLRRPGGVLRATRSRLTLAPIGTTARYDLYYRKAIGAVGGYELTPLDLEMLLVAQPESLTEPTWVPSHRLRTVATAGDHFSMLQPPWVSQTAAAISDFIG</sequence>
<organism evidence="2">
    <name type="scientific">freshwater metagenome</name>
    <dbReference type="NCBI Taxonomy" id="449393"/>
    <lineage>
        <taxon>unclassified sequences</taxon>
        <taxon>metagenomes</taxon>
        <taxon>ecological metagenomes</taxon>
    </lineage>
</organism>
<evidence type="ECO:0000313" key="3">
    <source>
        <dbReference type="EMBL" id="CAB4745368.1"/>
    </source>
</evidence>
<dbReference type="EMBL" id="CAESGF010000032">
    <property type="protein sequence ID" value="CAB4365442.1"/>
    <property type="molecule type" value="Genomic_DNA"/>
</dbReference>
<dbReference type="Gene3D" id="3.30.300.30">
    <property type="match status" value="1"/>
</dbReference>
<evidence type="ECO:0000259" key="1">
    <source>
        <dbReference type="PROSITE" id="PS50075"/>
    </source>
</evidence>
<dbReference type="Gene3D" id="3.40.50.12780">
    <property type="entry name" value="N-terminal domain of ligase-like"/>
    <property type="match status" value="1"/>
</dbReference>
<dbReference type="Gene3D" id="3.40.50.1820">
    <property type="entry name" value="alpha/beta hydrolase"/>
    <property type="match status" value="1"/>
</dbReference>
<gene>
    <name evidence="3" type="ORF">UFOPK2656_03193</name>
    <name evidence="4" type="ORF">UFOPK3099_02046</name>
    <name evidence="5" type="ORF">UFOPK3267_00529</name>
    <name evidence="6" type="ORF">UFOPK3651_03227</name>
    <name evidence="7" type="ORF">UFOPK3931_02731</name>
    <name evidence="2" type="ORF">UFOPK4189_03187</name>
</gene>
<dbReference type="PANTHER" id="PTHR45527">
    <property type="entry name" value="NONRIBOSOMAL PEPTIDE SYNTHETASE"/>
    <property type="match status" value="1"/>
</dbReference>
<evidence type="ECO:0000313" key="6">
    <source>
        <dbReference type="EMBL" id="CAB4956677.1"/>
    </source>
</evidence>
<dbReference type="EMBL" id="CAFBOL010000103">
    <property type="protein sequence ID" value="CAB5009500.1"/>
    <property type="molecule type" value="Genomic_DNA"/>
</dbReference>
<reference evidence="2" key="1">
    <citation type="submission" date="2020-05" db="EMBL/GenBank/DDBJ databases">
        <authorList>
            <person name="Chiriac C."/>
            <person name="Salcher M."/>
            <person name="Ghai R."/>
            <person name="Kavagutti S V."/>
        </authorList>
    </citation>
    <scope>NUCLEOTIDE SEQUENCE</scope>
</reference>
<evidence type="ECO:0000313" key="2">
    <source>
        <dbReference type="EMBL" id="CAB4365442.1"/>
    </source>
</evidence>
<dbReference type="EMBL" id="CAFBMT010000033">
    <property type="protein sequence ID" value="CAB4956677.1"/>
    <property type="molecule type" value="Genomic_DNA"/>
</dbReference>
<name>A0A6J6AB64_9ZZZZ</name>
<feature type="domain" description="Carrier" evidence="1">
    <location>
        <begin position="490"/>
        <end position="565"/>
    </location>
</feature>
<dbReference type="InterPro" id="IPR000873">
    <property type="entry name" value="AMP-dep_synth/lig_dom"/>
</dbReference>
<dbReference type="PANTHER" id="PTHR45527:SF1">
    <property type="entry name" value="FATTY ACID SYNTHASE"/>
    <property type="match status" value="1"/>
</dbReference>
<dbReference type="SUPFAM" id="SSF53474">
    <property type="entry name" value="alpha/beta-Hydrolases"/>
    <property type="match status" value="1"/>
</dbReference>
<dbReference type="AlphaFoldDB" id="A0A6J6AB64"/>
<dbReference type="GO" id="GO:0043041">
    <property type="term" value="P:amino acid activation for nonribosomal peptide biosynthetic process"/>
    <property type="evidence" value="ECO:0007669"/>
    <property type="project" value="TreeGrafter"/>
</dbReference>
<dbReference type="PROSITE" id="PS50075">
    <property type="entry name" value="CARRIER"/>
    <property type="match status" value="1"/>
</dbReference>
<dbReference type="InterPro" id="IPR029058">
    <property type="entry name" value="AB_hydrolase_fold"/>
</dbReference>
<proteinExistence type="predicted"/>
<dbReference type="GO" id="GO:0005737">
    <property type="term" value="C:cytoplasm"/>
    <property type="evidence" value="ECO:0007669"/>
    <property type="project" value="TreeGrafter"/>
</dbReference>
<dbReference type="SUPFAM" id="SSF47336">
    <property type="entry name" value="ACP-like"/>
    <property type="match status" value="1"/>
</dbReference>
<dbReference type="EMBL" id="CAFBIY010000019">
    <property type="protein sequence ID" value="CAB4847700.1"/>
    <property type="molecule type" value="Genomic_DNA"/>
</dbReference>
<dbReference type="InterPro" id="IPR045851">
    <property type="entry name" value="AMP-bd_C_sf"/>
</dbReference>
<accession>A0A6J6AB64</accession>
<evidence type="ECO:0000313" key="4">
    <source>
        <dbReference type="EMBL" id="CAB4830625.1"/>
    </source>
</evidence>
<protein>
    <submittedName>
        <fullName evidence="2">Unannotated protein</fullName>
    </submittedName>
</protein>
<dbReference type="GO" id="GO:0044550">
    <property type="term" value="P:secondary metabolite biosynthetic process"/>
    <property type="evidence" value="ECO:0007669"/>
    <property type="project" value="TreeGrafter"/>
</dbReference>
<dbReference type="EMBL" id="CAEZYF010000032">
    <property type="protein sequence ID" value="CAB4745368.1"/>
    <property type="molecule type" value="Genomic_DNA"/>
</dbReference>
<dbReference type="InterPro" id="IPR009081">
    <property type="entry name" value="PP-bd_ACP"/>
</dbReference>
<evidence type="ECO:0000313" key="7">
    <source>
        <dbReference type="EMBL" id="CAB5009500.1"/>
    </source>
</evidence>
<dbReference type="EMBL" id="CAFAAV010000181">
    <property type="protein sequence ID" value="CAB4830625.1"/>
    <property type="molecule type" value="Genomic_DNA"/>
</dbReference>
<dbReference type="Gene3D" id="1.10.1200.10">
    <property type="entry name" value="ACP-like"/>
    <property type="match status" value="1"/>
</dbReference>